<dbReference type="AlphaFoldDB" id="A0A7J8I8G6"/>
<organism evidence="1 2">
    <name type="scientific">Molossus molossus</name>
    <name type="common">Pallas' mastiff bat</name>
    <name type="synonym">Vespertilio molossus</name>
    <dbReference type="NCBI Taxonomy" id="27622"/>
    <lineage>
        <taxon>Eukaryota</taxon>
        <taxon>Metazoa</taxon>
        <taxon>Chordata</taxon>
        <taxon>Craniata</taxon>
        <taxon>Vertebrata</taxon>
        <taxon>Euteleostomi</taxon>
        <taxon>Mammalia</taxon>
        <taxon>Eutheria</taxon>
        <taxon>Laurasiatheria</taxon>
        <taxon>Chiroptera</taxon>
        <taxon>Yangochiroptera</taxon>
        <taxon>Molossidae</taxon>
        <taxon>Molossus</taxon>
    </lineage>
</organism>
<dbReference type="InParanoid" id="A0A7J8I8G6"/>
<reference evidence="1 2" key="1">
    <citation type="journal article" date="2020" name="Nature">
        <title>Six reference-quality genomes reveal evolution of bat adaptations.</title>
        <authorList>
            <person name="Jebb D."/>
            <person name="Huang Z."/>
            <person name="Pippel M."/>
            <person name="Hughes G.M."/>
            <person name="Lavrichenko K."/>
            <person name="Devanna P."/>
            <person name="Winkler S."/>
            <person name="Jermiin L.S."/>
            <person name="Skirmuntt E.C."/>
            <person name="Katzourakis A."/>
            <person name="Burkitt-Gray L."/>
            <person name="Ray D.A."/>
            <person name="Sullivan K.A.M."/>
            <person name="Roscito J.G."/>
            <person name="Kirilenko B.M."/>
            <person name="Davalos L.M."/>
            <person name="Corthals A.P."/>
            <person name="Power M.L."/>
            <person name="Jones G."/>
            <person name="Ransome R.D."/>
            <person name="Dechmann D.K.N."/>
            <person name="Locatelli A.G."/>
            <person name="Puechmaille S.J."/>
            <person name="Fedrigo O."/>
            <person name="Jarvis E.D."/>
            <person name="Hiller M."/>
            <person name="Vernes S.C."/>
            <person name="Myers E.W."/>
            <person name="Teeling E.C."/>
        </authorList>
    </citation>
    <scope>NUCLEOTIDE SEQUENCE [LARGE SCALE GENOMIC DNA]</scope>
    <source>
        <strain evidence="1">MMolMol1</strain>
        <tissue evidence="1">Muscle</tissue>
    </source>
</reference>
<proteinExistence type="predicted"/>
<sequence length="184" mass="20548">MVVHKEVAGCPLLGDHHTFAVSRRLHAHRLAVNQPVVAKELRAFTLLGSVLYVCLFLLIRKLEQFRTPSIAGGQTWRRLSRYRSRRRKEVGYFLTLDLVSRRVPGEGIPGRRPAGSPNRVLAHEDCTGPAHVPRSRLSSDHSAKTLRGHCHSLISPLPLPDTPYEVGLRGPMSTQYTPLGRGRV</sequence>
<evidence type="ECO:0000313" key="1">
    <source>
        <dbReference type="EMBL" id="KAF6480874.1"/>
    </source>
</evidence>
<evidence type="ECO:0000313" key="2">
    <source>
        <dbReference type="Proteomes" id="UP000550707"/>
    </source>
</evidence>
<protein>
    <submittedName>
        <fullName evidence="1">Uncharacterized protein</fullName>
    </submittedName>
</protein>
<comment type="caution">
    <text evidence="1">The sequence shown here is derived from an EMBL/GenBank/DDBJ whole genome shotgun (WGS) entry which is preliminary data.</text>
</comment>
<gene>
    <name evidence="1" type="ORF">HJG59_010668</name>
</gene>
<keyword evidence="2" id="KW-1185">Reference proteome</keyword>
<name>A0A7J8I8G6_MOLMO</name>
<dbReference type="EMBL" id="JACASF010000004">
    <property type="protein sequence ID" value="KAF6480874.1"/>
    <property type="molecule type" value="Genomic_DNA"/>
</dbReference>
<dbReference type="Proteomes" id="UP000550707">
    <property type="component" value="Unassembled WGS sequence"/>
</dbReference>
<accession>A0A7J8I8G6</accession>